<dbReference type="OrthoDB" id="10002170at2759"/>
<dbReference type="GO" id="GO:0005634">
    <property type="term" value="C:nucleus"/>
    <property type="evidence" value="ECO:0007669"/>
    <property type="project" value="UniProtKB-ARBA"/>
</dbReference>
<dbReference type="Pfam" id="PF09631">
    <property type="entry name" value="Sen15"/>
    <property type="match status" value="1"/>
</dbReference>
<sequence length="118" mass="13169">MEGHVSYPILAPVIKKYPATAGPLFQTYNDLSLAQRWESLEVIDLSNALRGGFRGRRPGTTESSVVVPCFLTESLSMSWISSVFQDLPDVKDFYLAICTEDSSVVYYRMSKGIVKPPM</sequence>
<dbReference type="SUPFAM" id="SSF53032">
    <property type="entry name" value="tRNA-intron endonuclease catalytic domain-like"/>
    <property type="match status" value="1"/>
</dbReference>
<evidence type="ECO:0000256" key="2">
    <source>
        <dbReference type="ARBA" id="ARBA00022694"/>
    </source>
</evidence>
<dbReference type="EMBL" id="KV419435">
    <property type="protein sequence ID" value="KZS88583.1"/>
    <property type="molecule type" value="Genomic_DNA"/>
</dbReference>
<comment type="similarity">
    <text evidence="1">Belongs to the SEN15 family.</text>
</comment>
<dbReference type="PANTHER" id="PTHR28582:SF1">
    <property type="entry name" value="TRNA-SPLICING ENDONUCLEASE SUBUNIT SEN15"/>
    <property type="match status" value="1"/>
</dbReference>
<feature type="domain" description="tRNA-splicing endonuclease subunit Sen15" evidence="3">
    <location>
        <begin position="26"/>
        <end position="116"/>
    </location>
</feature>
<accession>A0A164PCC1</accession>
<dbReference type="PANTHER" id="PTHR28582">
    <property type="entry name" value="TRNA-SPLICING ENDONUCLEASE SUBUNIT SEN15"/>
    <property type="match status" value="1"/>
</dbReference>
<evidence type="ECO:0000313" key="4">
    <source>
        <dbReference type="EMBL" id="KZS88583.1"/>
    </source>
</evidence>
<dbReference type="GO" id="GO:0003676">
    <property type="term" value="F:nucleic acid binding"/>
    <property type="evidence" value="ECO:0007669"/>
    <property type="project" value="InterPro"/>
</dbReference>
<dbReference type="Proteomes" id="UP000076722">
    <property type="component" value="Unassembled WGS sequence"/>
</dbReference>
<dbReference type="STRING" id="1314777.A0A164PCC1"/>
<dbReference type="InterPro" id="IPR011856">
    <property type="entry name" value="tRNA_endonuc-like_dom_sf"/>
</dbReference>
<gene>
    <name evidence="4" type="ORF">SISNIDRAFT_459639</name>
</gene>
<dbReference type="InterPro" id="IPR018593">
    <property type="entry name" value="tRNA-endonuc_su_Sen15"/>
</dbReference>
<protein>
    <recommendedName>
        <fullName evidence="3">tRNA-splicing endonuclease subunit Sen15 domain-containing protein</fullName>
    </recommendedName>
</protein>
<evidence type="ECO:0000259" key="3">
    <source>
        <dbReference type="Pfam" id="PF09631"/>
    </source>
</evidence>
<keyword evidence="5" id="KW-1185">Reference proteome</keyword>
<dbReference type="Gene3D" id="3.40.1350.10">
    <property type="match status" value="1"/>
</dbReference>
<reference evidence="4 5" key="1">
    <citation type="journal article" date="2016" name="Mol. Biol. Evol.">
        <title>Comparative Genomics of Early-Diverging Mushroom-Forming Fungi Provides Insights into the Origins of Lignocellulose Decay Capabilities.</title>
        <authorList>
            <person name="Nagy L.G."/>
            <person name="Riley R."/>
            <person name="Tritt A."/>
            <person name="Adam C."/>
            <person name="Daum C."/>
            <person name="Floudas D."/>
            <person name="Sun H."/>
            <person name="Yadav J.S."/>
            <person name="Pangilinan J."/>
            <person name="Larsson K.H."/>
            <person name="Matsuura K."/>
            <person name="Barry K."/>
            <person name="Labutti K."/>
            <person name="Kuo R."/>
            <person name="Ohm R.A."/>
            <person name="Bhattacharya S.S."/>
            <person name="Shirouzu T."/>
            <person name="Yoshinaga Y."/>
            <person name="Martin F.M."/>
            <person name="Grigoriev I.V."/>
            <person name="Hibbett D.S."/>
        </authorList>
    </citation>
    <scope>NUCLEOTIDE SEQUENCE [LARGE SCALE GENOMIC DNA]</scope>
    <source>
        <strain evidence="4 5">HHB9708</strain>
    </source>
</reference>
<keyword evidence="2" id="KW-0819">tRNA processing</keyword>
<evidence type="ECO:0000313" key="5">
    <source>
        <dbReference type="Proteomes" id="UP000076722"/>
    </source>
</evidence>
<dbReference type="AlphaFoldDB" id="A0A164PCC1"/>
<dbReference type="InterPro" id="IPR036167">
    <property type="entry name" value="tRNA_intron_Endo_cat-like_sf"/>
</dbReference>
<evidence type="ECO:0000256" key="1">
    <source>
        <dbReference type="ARBA" id="ARBA00006091"/>
    </source>
</evidence>
<proteinExistence type="inferred from homology"/>
<organism evidence="4 5">
    <name type="scientific">Sistotremastrum niveocremeum HHB9708</name>
    <dbReference type="NCBI Taxonomy" id="1314777"/>
    <lineage>
        <taxon>Eukaryota</taxon>
        <taxon>Fungi</taxon>
        <taxon>Dikarya</taxon>
        <taxon>Basidiomycota</taxon>
        <taxon>Agaricomycotina</taxon>
        <taxon>Agaricomycetes</taxon>
        <taxon>Sistotremastrales</taxon>
        <taxon>Sistotremastraceae</taxon>
        <taxon>Sertulicium</taxon>
        <taxon>Sertulicium niveocremeum</taxon>
    </lineage>
</organism>
<dbReference type="GO" id="GO:0006388">
    <property type="term" value="P:tRNA splicing, via endonucleolytic cleavage and ligation"/>
    <property type="evidence" value="ECO:0007669"/>
    <property type="project" value="InterPro"/>
</dbReference>
<name>A0A164PCC1_9AGAM</name>